<dbReference type="RefSeq" id="WP_084233838.1">
    <property type="nucleotide sequence ID" value="NZ_FWXW01000002.1"/>
</dbReference>
<accession>A0A1W1ZL86</accession>
<organism evidence="8 9">
    <name type="scientific">Papillibacter cinnamivorans DSM 12816</name>
    <dbReference type="NCBI Taxonomy" id="1122930"/>
    <lineage>
        <taxon>Bacteria</taxon>
        <taxon>Bacillati</taxon>
        <taxon>Bacillota</taxon>
        <taxon>Clostridia</taxon>
        <taxon>Eubacteriales</taxon>
        <taxon>Oscillospiraceae</taxon>
        <taxon>Papillibacter</taxon>
    </lineage>
</organism>
<dbReference type="Proteomes" id="UP000192790">
    <property type="component" value="Unassembled WGS sequence"/>
</dbReference>
<evidence type="ECO:0000256" key="6">
    <source>
        <dbReference type="ARBA" id="ARBA00067035"/>
    </source>
</evidence>
<dbReference type="Pfam" id="PF00378">
    <property type="entry name" value="ECH_1"/>
    <property type="match status" value="1"/>
</dbReference>
<evidence type="ECO:0000313" key="8">
    <source>
        <dbReference type="EMBL" id="SMC49176.1"/>
    </source>
</evidence>
<name>A0A1W1ZL86_9FIRM</name>
<evidence type="ECO:0000256" key="1">
    <source>
        <dbReference type="ARBA" id="ARBA00005086"/>
    </source>
</evidence>
<dbReference type="PROSITE" id="PS00166">
    <property type="entry name" value="ENOYL_COA_HYDRATASE"/>
    <property type="match status" value="1"/>
</dbReference>
<dbReference type="OrthoDB" id="9775794at2"/>
<dbReference type="FunFam" id="3.90.226.10:FF:000009">
    <property type="entry name" value="Carnitinyl-CoA dehydratase"/>
    <property type="match status" value="1"/>
</dbReference>
<dbReference type="PANTHER" id="PTHR11941">
    <property type="entry name" value="ENOYL-COA HYDRATASE-RELATED"/>
    <property type="match status" value="1"/>
</dbReference>
<comment type="catalytic activity">
    <reaction evidence="5">
        <text>a short-chain (3S)-3-hydroxyacyl-CoA = a short-chain (2E)-enoyl-CoA + H2O</text>
        <dbReference type="Rhea" id="RHEA:52664"/>
        <dbReference type="ChEBI" id="CHEBI:15377"/>
        <dbReference type="ChEBI" id="CHEBI:87488"/>
        <dbReference type="ChEBI" id="CHEBI:136760"/>
        <dbReference type="EC" id="4.2.1.150"/>
    </reaction>
</comment>
<dbReference type="CDD" id="cd06558">
    <property type="entry name" value="crotonase-like"/>
    <property type="match status" value="1"/>
</dbReference>
<dbReference type="InterPro" id="IPR001753">
    <property type="entry name" value="Enoyl-CoA_hydra/iso"/>
</dbReference>
<dbReference type="PANTHER" id="PTHR11941:SF54">
    <property type="entry name" value="ENOYL-COA HYDRATASE, MITOCHONDRIAL"/>
    <property type="match status" value="1"/>
</dbReference>
<dbReference type="FunFam" id="1.10.12.10:FF:000001">
    <property type="entry name" value="Probable enoyl-CoA hydratase, mitochondrial"/>
    <property type="match status" value="1"/>
</dbReference>
<proteinExistence type="inferred from homology"/>
<evidence type="ECO:0000256" key="7">
    <source>
        <dbReference type="RuleBase" id="RU003707"/>
    </source>
</evidence>
<protein>
    <recommendedName>
        <fullName evidence="6">short-chain-enoyl-CoA hydratase</fullName>
        <ecNumber evidence="6">4.2.1.150</ecNumber>
    </recommendedName>
</protein>
<comment type="similarity">
    <text evidence="2 7">Belongs to the enoyl-CoA hydratase/isomerase family.</text>
</comment>
<evidence type="ECO:0000313" key="9">
    <source>
        <dbReference type="Proteomes" id="UP000192790"/>
    </source>
</evidence>
<evidence type="ECO:0000256" key="3">
    <source>
        <dbReference type="ARBA" id="ARBA00011881"/>
    </source>
</evidence>
<reference evidence="8 9" key="1">
    <citation type="submission" date="2017-04" db="EMBL/GenBank/DDBJ databases">
        <authorList>
            <person name="Afonso C.L."/>
            <person name="Miller P.J."/>
            <person name="Scott M.A."/>
            <person name="Spackman E."/>
            <person name="Goraichik I."/>
            <person name="Dimitrov K.M."/>
            <person name="Suarez D.L."/>
            <person name="Swayne D.E."/>
        </authorList>
    </citation>
    <scope>NUCLEOTIDE SEQUENCE [LARGE SCALE GENOMIC DNA]</scope>
    <source>
        <strain evidence="8 9">DSM 12816</strain>
    </source>
</reference>
<dbReference type="InterPro" id="IPR029045">
    <property type="entry name" value="ClpP/crotonase-like_dom_sf"/>
</dbReference>
<keyword evidence="9" id="KW-1185">Reference proteome</keyword>
<comment type="subunit">
    <text evidence="3">Homotetramer.</text>
</comment>
<dbReference type="Gene3D" id="3.90.226.10">
    <property type="entry name" value="2-enoyl-CoA Hydratase, Chain A, domain 1"/>
    <property type="match status" value="1"/>
</dbReference>
<dbReference type="Gene3D" id="1.10.12.10">
    <property type="entry name" value="Lyase 2-enoyl-coa Hydratase, Chain A, domain 2"/>
    <property type="match status" value="1"/>
</dbReference>
<dbReference type="EMBL" id="FWXW01000002">
    <property type="protein sequence ID" value="SMC49176.1"/>
    <property type="molecule type" value="Genomic_DNA"/>
</dbReference>
<evidence type="ECO:0000256" key="2">
    <source>
        <dbReference type="ARBA" id="ARBA00005254"/>
    </source>
</evidence>
<sequence>MYNKTVLLEYEGKIAYVTMNRPEVLNCINLDVLDELNEVIDDLTAKDDVSAVILKGAGSRAFVSGADIGYLSSLDVFGSKGYVEYGQRVFNRLEAMRKAVIAAIDGYALGGGCELALACDIRIATKKSRFALPEVGLGMIPGFAGTQRLPRLVGAGNAKMMVYTGKQITAGKAKEIGLVNEVVEDGAELTEYCRELAGSIAKNSLIAVSMAKTAINEGLSLDLLRGIEHEAAIFAVNFSSGDREEGIRAFLEKRKPNFNRGSPI</sequence>
<evidence type="ECO:0000256" key="5">
    <source>
        <dbReference type="ARBA" id="ARBA00050624"/>
    </source>
</evidence>
<dbReference type="SUPFAM" id="SSF52096">
    <property type="entry name" value="ClpP/crotonase"/>
    <property type="match status" value="1"/>
</dbReference>
<dbReference type="AlphaFoldDB" id="A0A1W1ZL86"/>
<dbReference type="InterPro" id="IPR014748">
    <property type="entry name" value="Enoyl-CoA_hydra_C"/>
</dbReference>
<comment type="pathway">
    <text evidence="1">Lipid metabolism; butanoate metabolism.</text>
</comment>
<dbReference type="EC" id="4.2.1.150" evidence="6"/>
<gene>
    <name evidence="8" type="ORF">SAMN02745168_1218</name>
</gene>
<keyword evidence="4" id="KW-0456">Lyase</keyword>
<dbReference type="GO" id="GO:0018812">
    <property type="term" value="F:3-hydroxyacyl-CoA dehydratase activity"/>
    <property type="evidence" value="ECO:0007669"/>
    <property type="project" value="UniProtKB-EC"/>
</dbReference>
<dbReference type="GO" id="GO:0006635">
    <property type="term" value="P:fatty acid beta-oxidation"/>
    <property type="evidence" value="ECO:0007669"/>
    <property type="project" value="TreeGrafter"/>
</dbReference>
<evidence type="ECO:0000256" key="4">
    <source>
        <dbReference type="ARBA" id="ARBA00023239"/>
    </source>
</evidence>
<dbReference type="InterPro" id="IPR018376">
    <property type="entry name" value="Enoyl-CoA_hyd/isom_CS"/>
</dbReference>
<dbReference type="STRING" id="1122930.SAMN02745168_1218"/>